<dbReference type="InterPro" id="IPR001584">
    <property type="entry name" value="Integrase_cat-core"/>
</dbReference>
<sequence length="493" mass="57903">MKTYAKHKQCGILLKLLQQKYRSPEVESQLEELWLRDHKDNTFFPLDGLLYHREKHTSALTVVDRDHISLILQECHDCPYMGHISEDRTKERVASTAWWPKWEQQLSEYINTCETFQKANRKHGKKYGLLQHIEEPKHPWETINMEWVTGLFPGGKENFNVFLIIVDRFRKSVRYLPCHKEDTAIDTALLFWNNIISTCGVPRIIISNRDPKFRSEFSTNLYDMFGTKLAFSTAYHPQTDGLAERMIQSMEDILRRFCAYGMEYKNHKGYTHDWVTLLPAVQLAYNTSQHSTTGKSPSLVEKGWNPIFPVDHFNKDLLTIHPTAKDLHDMWKKACDTASKFIAEAKEYNKHRWDKSHIEPEFKERYQVLVFTLSFNNLKEPKKMRGSFVGPFTIIRLIGKNAVGTEENRFPSRKKNPIPPERVEVEDSPGPVKKIIKARKIRLNGKDQKQYLVRFKNQKTDKDKWLAEDAIPDGNLHLRRFRAYGRTEQSHQL</sequence>
<evidence type="ECO:0000313" key="4">
    <source>
        <dbReference type="EMBL" id="MBW0533149.1"/>
    </source>
</evidence>
<keyword evidence="5" id="KW-1185">Reference proteome</keyword>
<accession>A0A9Q3F605</accession>
<dbReference type="Proteomes" id="UP000765509">
    <property type="component" value="Unassembled WGS sequence"/>
</dbReference>
<dbReference type="GO" id="GO:0005634">
    <property type="term" value="C:nucleus"/>
    <property type="evidence" value="ECO:0007669"/>
    <property type="project" value="UniProtKB-ARBA"/>
</dbReference>
<keyword evidence="1" id="KW-0694">RNA-binding</keyword>
<evidence type="ECO:0000256" key="1">
    <source>
        <dbReference type="ARBA" id="ARBA00022884"/>
    </source>
</evidence>
<gene>
    <name evidence="4" type="ORF">O181_072864</name>
</gene>
<comment type="caution">
    <text evidence="4">The sequence shown here is derived from an EMBL/GenBank/DDBJ whole genome shotgun (WGS) entry which is preliminary data.</text>
</comment>
<organism evidence="4 5">
    <name type="scientific">Austropuccinia psidii MF-1</name>
    <dbReference type="NCBI Taxonomy" id="1389203"/>
    <lineage>
        <taxon>Eukaryota</taxon>
        <taxon>Fungi</taxon>
        <taxon>Dikarya</taxon>
        <taxon>Basidiomycota</taxon>
        <taxon>Pucciniomycotina</taxon>
        <taxon>Pucciniomycetes</taxon>
        <taxon>Pucciniales</taxon>
        <taxon>Sphaerophragmiaceae</taxon>
        <taxon>Austropuccinia</taxon>
    </lineage>
</organism>
<dbReference type="InterPro" id="IPR012337">
    <property type="entry name" value="RNaseH-like_sf"/>
</dbReference>
<dbReference type="PROSITE" id="PS50994">
    <property type="entry name" value="INTEGRASE"/>
    <property type="match status" value="1"/>
</dbReference>
<dbReference type="Pfam" id="PF17921">
    <property type="entry name" value="Integrase_H2C2"/>
    <property type="match status" value="1"/>
</dbReference>
<dbReference type="AlphaFoldDB" id="A0A9Q3F605"/>
<reference evidence="4" key="1">
    <citation type="submission" date="2021-03" db="EMBL/GenBank/DDBJ databases">
        <title>Draft genome sequence of rust myrtle Austropuccinia psidii MF-1, a brazilian biotype.</title>
        <authorList>
            <person name="Quecine M.C."/>
            <person name="Pachon D.M.R."/>
            <person name="Bonatelli M.L."/>
            <person name="Correr F.H."/>
            <person name="Franceschini L.M."/>
            <person name="Leite T.F."/>
            <person name="Margarido G.R.A."/>
            <person name="Almeida C.A."/>
            <person name="Ferrarezi J.A."/>
            <person name="Labate C.A."/>
        </authorList>
    </citation>
    <scope>NUCLEOTIDE SEQUENCE</scope>
    <source>
        <strain evidence="4">MF-1</strain>
    </source>
</reference>
<evidence type="ECO:0000256" key="2">
    <source>
        <dbReference type="SAM" id="MobiDB-lite"/>
    </source>
</evidence>
<feature type="domain" description="Integrase catalytic" evidence="3">
    <location>
        <begin position="135"/>
        <end position="305"/>
    </location>
</feature>
<evidence type="ECO:0000313" key="5">
    <source>
        <dbReference type="Proteomes" id="UP000765509"/>
    </source>
</evidence>
<proteinExistence type="predicted"/>
<dbReference type="GO" id="GO:0003723">
    <property type="term" value="F:RNA binding"/>
    <property type="evidence" value="ECO:0007669"/>
    <property type="project" value="UniProtKB-KW"/>
</dbReference>
<dbReference type="PANTHER" id="PTHR37984:SF5">
    <property type="entry name" value="PROTEIN NYNRIN-LIKE"/>
    <property type="match status" value="1"/>
</dbReference>
<evidence type="ECO:0000259" key="3">
    <source>
        <dbReference type="PROSITE" id="PS50994"/>
    </source>
</evidence>
<dbReference type="InterPro" id="IPR050951">
    <property type="entry name" value="Retrovirus_Pol_polyprotein"/>
</dbReference>
<dbReference type="GO" id="GO:0015074">
    <property type="term" value="P:DNA integration"/>
    <property type="evidence" value="ECO:0007669"/>
    <property type="project" value="InterPro"/>
</dbReference>
<dbReference type="Gene3D" id="1.10.340.70">
    <property type="match status" value="1"/>
</dbReference>
<dbReference type="InterPro" id="IPR041588">
    <property type="entry name" value="Integrase_H2C2"/>
</dbReference>
<protein>
    <recommendedName>
        <fullName evidence="3">Integrase catalytic domain-containing protein</fullName>
    </recommendedName>
</protein>
<name>A0A9Q3F605_9BASI</name>
<dbReference type="SUPFAM" id="SSF54160">
    <property type="entry name" value="Chromo domain-like"/>
    <property type="match status" value="1"/>
</dbReference>
<dbReference type="Gene3D" id="3.30.420.10">
    <property type="entry name" value="Ribonuclease H-like superfamily/Ribonuclease H"/>
    <property type="match status" value="1"/>
</dbReference>
<dbReference type="InterPro" id="IPR036397">
    <property type="entry name" value="RNaseH_sf"/>
</dbReference>
<dbReference type="EMBL" id="AVOT02038290">
    <property type="protein sequence ID" value="MBW0533149.1"/>
    <property type="molecule type" value="Genomic_DNA"/>
</dbReference>
<dbReference type="PANTHER" id="PTHR37984">
    <property type="entry name" value="PROTEIN CBG26694"/>
    <property type="match status" value="1"/>
</dbReference>
<dbReference type="InterPro" id="IPR016197">
    <property type="entry name" value="Chromo-like_dom_sf"/>
</dbReference>
<dbReference type="SUPFAM" id="SSF53098">
    <property type="entry name" value="Ribonuclease H-like"/>
    <property type="match status" value="1"/>
</dbReference>
<feature type="region of interest" description="Disordered" evidence="2">
    <location>
        <begin position="406"/>
        <end position="429"/>
    </location>
</feature>